<dbReference type="OrthoDB" id="6636047at2"/>
<dbReference type="PANTHER" id="PTHR38481">
    <property type="entry name" value="HYALURONATE LYASE"/>
    <property type="match status" value="1"/>
</dbReference>
<dbReference type="InterPro" id="IPR003159">
    <property type="entry name" value="Lyase_8_central_dom"/>
</dbReference>
<dbReference type="InterPro" id="IPR008929">
    <property type="entry name" value="Chondroitin_lyas"/>
</dbReference>
<feature type="active site" evidence="2">
    <location>
        <position position="217"/>
    </location>
</feature>
<proteinExistence type="inferred from homology"/>
<evidence type="ECO:0000256" key="2">
    <source>
        <dbReference type="PIRSR" id="PIRSR638970-1"/>
    </source>
</evidence>
<dbReference type="InterPro" id="IPR038970">
    <property type="entry name" value="Lyase_8"/>
</dbReference>
<dbReference type="InterPro" id="IPR014718">
    <property type="entry name" value="GH-type_carb-bd"/>
</dbReference>
<evidence type="ECO:0000256" key="1">
    <source>
        <dbReference type="ARBA" id="ARBA00006699"/>
    </source>
</evidence>
<dbReference type="GO" id="GO:0005975">
    <property type="term" value="P:carbohydrate metabolic process"/>
    <property type="evidence" value="ECO:0007669"/>
    <property type="project" value="InterPro"/>
</dbReference>
<dbReference type="InterPro" id="IPR012970">
    <property type="entry name" value="Lyase_8_alpha_N"/>
</dbReference>
<dbReference type="PANTHER" id="PTHR38481:SF1">
    <property type="entry name" value="HYALURONATE LYASE"/>
    <property type="match status" value="1"/>
</dbReference>
<dbReference type="Pfam" id="PF02278">
    <property type="entry name" value="Lyase_8"/>
    <property type="match status" value="1"/>
</dbReference>
<keyword evidence="5" id="KW-0456">Lyase</keyword>
<dbReference type="SUPFAM" id="SSF48230">
    <property type="entry name" value="Chondroitin AC/alginate lyase"/>
    <property type="match status" value="1"/>
</dbReference>
<dbReference type="GO" id="GO:0005576">
    <property type="term" value="C:extracellular region"/>
    <property type="evidence" value="ECO:0007669"/>
    <property type="project" value="InterPro"/>
</dbReference>
<sequence length="575" mass="67972">MKKIIKKREFYLRNTTKENISSVTFNIEILNNLSNDIEKIRDIYKILLNLGINHKNTKNALIVLKVLYFIRNNFYNETSKEHSNWWHWEIGYPLLICDILILFNDYYKEEDIRNLLSPTFYFQPNPEYSGNNPVAIHPSGSPLRKSTGGNRVDLCKLHLLRGLLLNDYSQIKEAIKALYPVWEINKNIDLKNLENRDGFYEDGSFIQHGYVPYAGTYGNVLLSGIGEIFYLIKGLNLINPLEIPLIERIKKSFEPFLYKGSMSDLVNGRAITRNYSNHKIAHDILNSIFLISDFYEYNDKIYLLSLIKREILSDNFFDHIKEEQNEFFKKKYVDLLENSTIKPLPYKDSSYIFNEMNRVFYKTNFSSIGLAMHSNKIANYESFNGENIYGWYTGDGAIYIEDRGDSYIDYWKNIDFYFIPGTTEILEDMKNKNTSNSLNNMSKSKIAFAFNNGKNIHAIMDFINYDNCLSSRKEYILSENKIFYKEFNIKTKKKFYTTIENKKVYNKKSFFIEQLSEKITLIKIDNREYIITSSNPIKFKFYGENNNFLKIWIEYEPINLENLIIEYKITIYNFD</sequence>
<dbReference type="EMBL" id="FUWX01000013">
    <property type="protein sequence ID" value="SJZ87628.1"/>
    <property type="molecule type" value="Genomic_DNA"/>
</dbReference>
<dbReference type="SUPFAM" id="SSF74650">
    <property type="entry name" value="Galactose mutarotase-like"/>
    <property type="match status" value="1"/>
</dbReference>
<dbReference type="Pfam" id="PF08124">
    <property type="entry name" value="Lyase_8_N"/>
    <property type="match status" value="1"/>
</dbReference>
<name>A0A1T4P9T5_9FUSO</name>
<comment type="similarity">
    <text evidence="1">Belongs to the polysaccharide lyase 8 family.</text>
</comment>
<dbReference type="Gene3D" id="2.70.98.10">
    <property type="match status" value="1"/>
</dbReference>
<protein>
    <submittedName>
        <fullName evidence="5">Hyaluronate lyase</fullName>
    </submittedName>
</protein>
<dbReference type="GO" id="GO:0016837">
    <property type="term" value="F:carbon-oxygen lyase activity, acting on polysaccharides"/>
    <property type="evidence" value="ECO:0007669"/>
    <property type="project" value="UniProtKB-ARBA"/>
</dbReference>
<dbReference type="Proteomes" id="UP000191153">
    <property type="component" value="Unassembled WGS sequence"/>
</dbReference>
<gene>
    <name evidence="5" type="ORF">SAMN02745174_01817</name>
</gene>
<reference evidence="5 6" key="1">
    <citation type="submission" date="2017-02" db="EMBL/GenBank/DDBJ databases">
        <authorList>
            <person name="Peterson S.W."/>
        </authorList>
    </citation>
    <scope>NUCLEOTIDE SEQUENCE [LARGE SCALE GENOMIC DNA]</scope>
    <source>
        <strain evidence="5 6">ATCC 700028</strain>
    </source>
</reference>
<evidence type="ECO:0000313" key="5">
    <source>
        <dbReference type="EMBL" id="SJZ87628.1"/>
    </source>
</evidence>
<evidence type="ECO:0000259" key="3">
    <source>
        <dbReference type="Pfam" id="PF02278"/>
    </source>
</evidence>
<feature type="domain" description="Polysaccharide lyase 8 N-terminal alpha-helical" evidence="4">
    <location>
        <begin position="32"/>
        <end position="308"/>
    </location>
</feature>
<evidence type="ECO:0000259" key="4">
    <source>
        <dbReference type="Pfam" id="PF08124"/>
    </source>
</evidence>
<keyword evidence="6" id="KW-1185">Reference proteome</keyword>
<dbReference type="AlphaFoldDB" id="A0A1T4P9T5"/>
<evidence type="ECO:0000313" key="6">
    <source>
        <dbReference type="Proteomes" id="UP000191153"/>
    </source>
</evidence>
<accession>A0A1T4P9T5</accession>
<organism evidence="5 6">
    <name type="scientific">Cetobacterium ceti</name>
    <dbReference type="NCBI Taxonomy" id="180163"/>
    <lineage>
        <taxon>Bacteria</taxon>
        <taxon>Fusobacteriati</taxon>
        <taxon>Fusobacteriota</taxon>
        <taxon>Fusobacteriia</taxon>
        <taxon>Fusobacteriales</taxon>
        <taxon>Fusobacteriaceae</taxon>
        <taxon>Cetobacterium</taxon>
    </lineage>
</organism>
<dbReference type="InterPro" id="IPR011013">
    <property type="entry name" value="Gal_mutarotase_sf_dom"/>
</dbReference>
<dbReference type="GO" id="GO:0030246">
    <property type="term" value="F:carbohydrate binding"/>
    <property type="evidence" value="ECO:0007669"/>
    <property type="project" value="InterPro"/>
</dbReference>
<dbReference type="Gene3D" id="1.50.10.100">
    <property type="entry name" value="Chondroitin AC/alginate lyase"/>
    <property type="match status" value="1"/>
</dbReference>
<dbReference type="RefSeq" id="WP_078694278.1">
    <property type="nucleotide sequence ID" value="NZ_FUWX01000013.1"/>
</dbReference>
<dbReference type="STRING" id="180163.SAMN02745174_01817"/>
<feature type="active site" evidence="2">
    <location>
        <position position="269"/>
    </location>
</feature>
<feature type="domain" description="Polysaccharide lyase family 8 central" evidence="3">
    <location>
        <begin position="352"/>
        <end position="508"/>
    </location>
</feature>
<feature type="active site" evidence="2">
    <location>
        <position position="208"/>
    </location>
</feature>